<accession>A0A7S1YRX2</accession>
<sequence>MPNTDENDAPSTYNLSHNLAVHDVTNSDVLLCTEASSSYVANDDNEQRKDDRNKNSQGHVSSADSLVDCTNLKELHNELDKSTSANGPKLDHGNMVEPNNLHRGGVANKHPEAQKKLGSGNEQSRFSAYDLENDDDQILIGEVKNDVRNMMTAETHHGKNILPNDPKDCDRDAWAESETIQETQNTELESDLESEKSSGTPQMRKKYFYSVKGKNPRKPGHISDANLRVLKLPPVKGCKANNCTLACKRVASDPAYQQRVREMYCAVIRNAPSRGHDAGNLFLSRMIRPSIPNNINKVHSRKKVEGATARCAWCVTKEETAFGPPHVWKERKCPDYEAAKEWCAVGFLASRNRYFIPWIDKKNMVGSEIEVHVPILRELFSLGSSRLASLVQRSKNILSTDGRFKNGGHNKLDGGRKKQKLGKSDNSQSRRQKRKTTTEQSENNVMIREATGHNEGQVLTNKEWKEIENRMKSEINDLRHAIAEKVSALAEKDAALAEKDNEIAKRDVALADRDATIVDMHLELSRLKGSNK</sequence>
<evidence type="ECO:0000313" key="2">
    <source>
        <dbReference type="EMBL" id="CAD9317380.1"/>
    </source>
</evidence>
<protein>
    <submittedName>
        <fullName evidence="2">Uncharacterized protein</fullName>
    </submittedName>
</protein>
<feature type="region of interest" description="Disordered" evidence="1">
    <location>
        <begin position="102"/>
        <end position="122"/>
    </location>
</feature>
<gene>
    <name evidence="2" type="ORF">DBRI1063_LOCUS3788</name>
</gene>
<feature type="compositionally biased region" description="Polar residues" evidence="1">
    <location>
        <begin position="55"/>
        <end position="64"/>
    </location>
</feature>
<dbReference type="EMBL" id="HBGN01005863">
    <property type="protein sequence ID" value="CAD9317380.1"/>
    <property type="molecule type" value="Transcribed_RNA"/>
</dbReference>
<proteinExistence type="predicted"/>
<reference evidence="2" key="1">
    <citation type="submission" date="2021-01" db="EMBL/GenBank/DDBJ databases">
        <authorList>
            <person name="Corre E."/>
            <person name="Pelletier E."/>
            <person name="Niang G."/>
            <person name="Scheremetjew M."/>
            <person name="Finn R."/>
            <person name="Kale V."/>
            <person name="Holt S."/>
            <person name="Cochrane G."/>
            <person name="Meng A."/>
            <person name="Brown T."/>
            <person name="Cohen L."/>
        </authorList>
    </citation>
    <scope>NUCLEOTIDE SEQUENCE</scope>
    <source>
        <strain evidence="2">Pop2</strain>
    </source>
</reference>
<feature type="compositionally biased region" description="Basic and acidic residues" evidence="1">
    <location>
        <begin position="45"/>
        <end position="54"/>
    </location>
</feature>
<name>A0A7S1YRX2_9STRA</name>
<evidence type="ECO:0000256" key="1">
    <source>
        <dbReference type="SAM" id="MobiDB-lite"/>
    </source>
</evidence>
<organism evidence="2">
    <name type="scientific">Ditylum brightwellii</name>
    <dbReference type="NCBI Taxonomy" id="49249"/>
    <lineage>
        <taxon>Eukaryota</taxon>
        <taxon>Sar</taxon>
        <taxon>Stramenopiles</taxon>
        <taxon>Ochrophyta</taxon>
        <taxon>Bacillariophyta</taxon>
        <taxon>Mediophyceae</taxon>
        <taxon>Lithodesmiophycidae</taxon>
        <taxon>Lithodesmiales</taxon>
        <taxon>Lithodesmiaceae</taxon>
        <taxon>Ditylum</taxon>
    </lineage>
</organism>
<dbReference type="AlphaFoldDB" id="A0A7S1YRX2"/>
<feature type="region of interest" description="Disordered" evidence="1">
    <location>
        <begin position="400"/>
        <end position="452"/>
    </location>
</feature>
<feature type="region of interest" description="Disordered" evidence="1">
    <location>
        <begin position="183"/>
        <end position="204"/>
    </location>
</feature>
<feature type="region of interest" description="Disordered" evidence="1">
    <location>
        <begin position="41"/>
        <end position="65"/>
    </location>
</feature>